<comment type="caution">
    <text evidence="1">The sequence shown here is derived from an EMBL/GenBank/DDBJ whole genome shotgun (WGS) entry which is preliminary data.</text>
</comment>
<proteinExistence type="predicted"/>
<accession>A0A149QPK9</accession>
<dbReference type="RefSeq" id="WP_062497859.1">
    <property type="nucleotide sequence ID" value="NZ_LHZB01000121.1"/>
</dbReference>
<evidence type="ECO:0000313" key="1">
    <source>
        <dbReference type="EMBL" id="KXU99235.1"/>
    </source>
</evidence>
<dbReference type="AlphaFoldDB" id="A0A149QPK9"/>
<name>A0A149QPK9_9PROT</name>
<organism evidence="1 2">
    <name type="scientific">Gluconobacter potus</name>
    <dbReference type="NCBI Taxonomy" id="2724927"/>
    <lineage>
        <taxon>Bacteria</taxon>
        <taxon>Pseudomonadati</taxon>
        <taxon>Pseudomonadota</taxon>
        <taxon>Alphaproteobacteria</taxon>
        <taxon>Acetobacterales</taxon>
        <taxon>Acetobacteraceae</taxon>
        <taxon>Gluconobacter</taxon>
    </lineage>
</organism>
<dbReference type="Proteomes" id="UP000075573">
    <property type="component" value="Unassembled WGS sequence"/>
</dbReference>
<dbReference type="PATRIC" id="fig|442.7.peg.44"/>
<evidence type="ECO:0008006" key="3">
    <source>
        <dbReference type="Google" id="ProtNLM"/>
    </source>
</evidence>
<dbReference type="EMBL" id="LHZB01000121">
    <property type="protein sequence ID" value="KXU99235.1"/>
    <property type="molecule type" value="Genomic_DNA"/>
</dbReference>
<gene>
    <name evidence="1" type="ORF">AD929_15680</name>
</gene>
<protein>
    <recommendedName>
        <fullName evidence="3">Phage protein</fullName>
    </recommendedName>
</protein>
<reference evidence="1 2" key="1">
    <citation type="submission" date="2015-06" db="EMBL/GenBank/DDBJ databases">
        <title>Improved classification and identification of acetic acid bacteria using matrix-assisted laser desorption/ionization time-of-flight mass spectrometry; Gluconobacter nephelii and Gluconobacter uchimurae are later heterotypic synonyms of Gluconobacter japonicus and Gluconobacter oxydans, respectively.</title>
        <authorList>
            <person name="Li L."/>
            <person name="Cleenwerck I."/>
            <person name="De Vuyst L."/>
            <person name="Vandamme P."/>
        </authorList>
    </citation>
    <scope>NUCLEOTIDE SEQUENCE [LARGE SCALE GENOMIC DNA]</scope>
    <source>
        <strain evidence="1 2">LMG 1764</strain>
    </source>
</reference>
<sequence length="284" mass="29344">MSDIGTVANGLRDFVASVLYPNGDSNASIAGDRVIVQRGWLTTANLTGACGLQSGTGYVTIVALEGGYKRIGEGLGMPWKGGTAIPATVGISAVGNVVTVTAPSSGVTGIVGIRMMQNGQSHVASYAATSTDTAATIASALAAQITGATVSGTALTIPAGLQVAVASTGHVTASRLTRRQQQTFQVTLWTNSPGKRDSIALALDSGMSGTPWFPDNTGAQCLLRFSGSSDVDTQQSSSIFRRVFRMTVVFDTTQEQQQAQMLFGGMSVTANDGQVLHYGDQPLF</sequence>
<evidence type="ECO:0000313" key="2">
    <source>
        <dbReference type="Proteomes" id="UP000075573"/>
    </source>
</evidence>